<dbReference type="GO" id="GO:0003924">
    <property type="term" value="F:GTPase activity"/>
    <property type="evidence" value="ECO:0007669"/>
    <property type="project" value="InterPro"/>
</dbReference>
<keyword evidence="1" id="KW-0648">Protein biosynthesis</keyword>
<reference evidence="3" key="1">
    <citation type="submission" date="2020-01" db="EMBL/GenBank/DDBJ databases">
        <title>Insect and environment-associated Actinomycetes.</title>
        <authorList>
            <person name="Currrie C."/>
            <person name="Chevrette M."/>
            <person name="Carlson C."/>
            <person name="Stubbendieck R."/>
            <person name="Wendt-Pienkowski E."/>
        </authorList>
    </citation>
    <scope>NUCLEOTIDE SEQUENCE</scope>
    <source>
        <strain evidence="3">SID7499</strain>
    </source>
</reference>
<dbReference type="GO" id="GO:0005525">
    <property type="term" value="F:GTP binding"/>
    <property type="evidence" value="ECO:0007669"/>
    <property type="project" value="InterPro"/>
</dbReference>
<dbReference type="InterPro" id="IPR000795">
    <property type="entry name" value="T_Tr_GTP-bd_dom"/>
</dbReference>
<gene>
    <name evidence="3" type="ORF">G3M58_25715</name>
</gene>
<organism evidence="3">
    <name type="scientific">Streptomyces sp. SID7499</name>
    <dbReference type="NCBI Taxonomy" id="2706086"/>
    <lineage>
        <taxon>Bacteria</taxon>
        <taxon>Bacillati</taxon>
        <taxon>Actinomycetota</taxon>
        <taxon>Actinomycetes</taxon>
        <taxon>Kitasatosporales</taxon>
        <taxon>Streptomycetaceae</taxon>
        <taxon>Streptomyces</taxon>
    </lineage>
</organism>
<evidence type="ECO:0000313" key="3">
    <source>
        <dbReference type="EMBL" id="NEE09834.1"/>
    </source>
</evidence>
<sequence length="112" mass="11966">RVLGVLDGAVLVVSSVEGVQAQTRVLLRTLRRLRIPTLLFVNKTDRPGARYGSLLTSITERLSPDIVAMGSARDLGTRSATSTPFTGADPGFTGALADLLTRHDDELLSAYV</sequence>
<dbReference type="Pfam" id="PF00009">
    <property type="entry name" value="GTP_EFTU"/>
    <property type="match status" value="1"/>
</dbReference>
<protein>
    <submittedName>
        <fullName evidence="3">GTP-binding protein</fullName>
    </submittedName>
</protein>
<dbReference type="SUPFAM" id="SSF52540">
    <property type="entry name" value="P-loop containing nucleoside triphosphate hydrolases"/>
    <property type="match status" value="1"/>
</dbReference>
<evidence type="ECO:0000259" key="2">
    <source>
        <dbReference type="PROSITE" id="PS51722"/>
    </source>
</evidence>
<comment type="caution">
    <text evidence="3">The sequence shown here is derived from an EMBL/GenBank/DDBJ whole genome shotgun (WGS) entry which is preliminary data.</text>
</comment>
<accession>A0A6G3WWK4</accession>
<name>A0A6G3WWK4_9ACTN</name>
<proteinExistence type="predicted"/>
<dbReference type="Gene3D" id="3.40.50.300">
    <property type="entry name" value="P-loop containing nucleotide triphosphate hydrolases"/>
    <property type="match status" value="1"/>
</dbReference>
<dbReference type="InterPro" id="IPR027417">
    <property type="entry name" value="P-loop_NTPase"/>
</dbReference>
<dbReference type="PANTHER" id="PTHR43636:SF2">
    <property type="entry name" value="ELONGATION FACTOR G, MITOCHONDRIAL"/>
    <property type="match status" value="1"/>
</dbReference>
<feature type="domain" description="Tr-type G" evidence="2">
    <location>
        <begin position="1"/>
        <end position="112"/>
    </location>
</feature>
<dbReference type="PANTHER" id="PTHR43636">
    <property type="entry name" value="ELONGATION FACTOR G, MITOCHONDRIAL"/>
    <property type="match status" value="1"/>
</dbReference>
<evidence type="ECO:0000256" key="1">
    <source>
        <dbReference type="ARBA" id="ARBA00022917"/>
    </source>
</evidence>
<dbReference type="EMBL" id="JAAGMN010002619">
    <property type="protein sequence ID" value="NEE09834.1"/>
    <property type="molecule type" value="Genomic_DNA"/>
</dbReference>
<dbReference type="PROSITE" id="PS51722">
    <property type="entry name" value="G_TR_2"/>
    <property type="match status" value="1"/>
</dbReference>
<dbReference type="GO" id="GO:0003746">
    <property type="term" value="F:translation elongation factor activity"/>
    <property type="evidence" value="ECO:0007669"/>
    <property type="project" value="TreeGrafter"/>
</dbReference>
<feature type="non-terminal residue" evidence="3">
    <location>
        <position position="112"/>
    </location>
</feature>
<dbReference type="AlphaFoldDB" id="A0A6G3WWK4"/>
<feature type="non-terminal residue" evidence="3">
    <location>
        <position position="1"/>
    </location>
</feature>